<sequence>TGATPSRKKLYVQRNTRILDLEKRYKEHKLTLNEFHDRNGSQEDLLSGGSFWFQLGSVPNGNRTAKCVSNWNRPVEITRMSANDDDDDDVPLIDQPFISLYNAKLSLIPYDDSIETTEVQIVDNDKGKTHSRHILTVLSLISILLTIACGTITFYSIEIDQLVSAISFVMTLFLNVLFFVVIIWRFQNSHNDTLKYELSTLCLLAILLTLSGCSCLINSISDILRNIKPKSNFILIISSSVETILFSLLAFAKIILAKRLNVTSAYVDAFNTGINGLISLCVTVSAFVYQYINSNVWYMNPTMGMVISILTIGYGLYLLFKSSIGQYIRGRSRCFLRSTFR</sequence>
<comment type="similarity">
    <text evidence="3">Belongs to the TMEM163 family.</text>
</comment>
<feature type="transmembrane region" description="Helical" evidence="11">
    <location>
        <begin position="198"/>
        <end position="221"/>
    </location>
</feature>
<dbReference type="Proteomes" id="UP000663829">
    <property type="component" value="Unassembled WGS sequence"/>
</dbReference>
<proteinExistence type="inferred from homology"/>
<dbReference type="PANTHER" id="PTHR31937:SF2">
    <property type="entry name" value="TRANSMEMBRANE PROTEIN 163"/>
    <property type="match status" value="1"/>
</dbReference>
<dbReference type="SUPFAM" id="SSF161111">
    <property type="entry name" value="Cation efflux protein transmembrane domain-like"/>
    <property type="match status" value="1"/>
</dbReference>
<comment type="subcellular location">
    <subcellularLocation>
        <location evidence="2">Cytoplasmic vesicle</location>
        <location evidence="2">Secretory vesicle</location>
        <location evidence="2">Synaptic vesicle membrane</location>
        <topology evidence="2">Multi-pass membrane protein</topology>
    </subcellularLocation>
    <subcellularLocation>
        <location evidence="1">Early endosome membrane</location>
    </subcellularLocation>
</comment>
<dbReference type="GO" id="GO:0031901">
    <property type="term" value="C:early endosome membrane"/>
    <property type="evidence" value="ECO:0007669"/>
    <property type="project" value="UniProtKB-SubCell"/>
</dbReference>
<dbReference type="GO" id="GO:0030672">
    <property type="term" value="C:synaptic vesicle membrane"/>
    <property type="evidence" value="ECO:0007669"/>
    <property type="project" value="UniProtKB-SubCell"/>
</dbReference>
<evidence type="ECO:0000256" key="9">
    <source>
        <dbReference type="ARBA" id="ARBA00023136"/>
    </source>
</evidence>
<keyword evidence="8" id="KW-0770">Synapse</keyword>
<gene>
    <name evidence="12" type="ORF">GPM918_LOCUS32747</name>
    <name evidence="13" type="ORF">SRO942_LOCUS33421</name>
</gene>
<evidence type="ECO:0008006" key="15">
    <source>
        <dbReference type="Google" id="ProtNLM"/>
    </source>
</evidence>
<feature type="non-terminal residue" evidence="12">
    <location>
        <position position="1"/>
    </location>
</feature>
<keyword evidence="14" id="KW-1185">Reference proteome</keyword>
<evidence type="ECO:0000256" key="4">
    <source>
        <dbReference type="ARBA" id="ARBA00022692"/>
    </source>
</evidence>
<evidence type="ECO:0000256" key="8">
    <source>
        <dbReference type="ARBA" id="ARBA00023018"/>
    </source>
</evidence>
<keyword evidence="7 11" id="KW-1133">Transmembrane helix</keyword>
<evidence type="ECO:0000256" key="11">
    <source>
        <dbReference type="SAM" id="Phobius"/>
    </source>
</evidence>
<feature type="transmembrane region" description="Helical" evidence="11">
    <location>
        <begin position="163"/>
        <end position="186"/>
    </location>
</feature>
<evidence type="ECO:0000256" key="2">
    <source>
        <dbReference type="ARBA" id="ARBA00004644"/>
    </source>
</evidence>
<accession>A0A815K9J2</accession>
<evidence type="ECO:0000256" key="1">
    <source>
        <dbReference type="ARBA" id="ARBA00004146"/>
    </source>
</evidence>
<evidence type="ECO:0000313" key="14">
    <source>
        <dbReference type="Proteomes" id="UP000663829"/>
    </source>
</evidence>
<protein>
    <recommendedName>
        <fullName evidence="15">Transmembrane protein 163</fullName>
    </recommendedName>
</protein>
<feature type="transmembrane region" description="Helical" evidence="11">
    <location>
        <begin position="269"/>
        <end position="292"/>
    </location>
</feature>
<dbReference type="OrthoDB" id="5980560at2759"/>
<feature type="transmembrane region" description="Helical" evidence="11">
    <location>
        <begin position="134"/>
        <end position="157"/>
    </location>
</feature>
<organism evidence="12 14">
    <name type="scientific">Didymodactylos carnosus</name>
    <dbReference type="NCBI Taxonomy" id="1234261"/>
    <lineage>
        <taxon>Eukaryota</taxon>
        <taxon>Metazoa</taxon>
        <taxon>Spiralia</taxon>
        <taxon>Gnathifera</taxon>
        <taxon>Rotifera</taxon>
        <taxon>Eurotatoria</taxon>
        <taxon>Bdelloidea</taxon>
        <taxon>Philodinida</taxon>
        <taxon>Philodinidae</taxon>
        <taxon>Didymodactylos</taxon>
    </lineage>
</organism>
<dbReference type="InterPro" id="IPR027469">
    <property type="entry name" value="Cation_efflux_TMD_sf"/>
</dbReference>
<dbReference type="EMBL" id="CAJNOQ010016936">
    <property type="protein sequence ID" value="CAF1390033.1"/>
    <property type="molecule type" value="Genomic_DNA"/>
</dbReference>
<feature type="transmembrane region" description="Helical" evidence="11">
    <location>
        <begin position="298"/>
        <end position="320"/>
    </location>
</feature>
<feature type="transmembrane region" description="Helical" evidence="11">
    <location>
        <begin position="233"/>
        <end position="257"/>
    </location>
</feature>
<keyword evidence="9 11" id="KW-0472">Membrane</keyword>
<keyword evidence="10" id="KW-0968">Cytoplasmic vesicle</keyword>
<evidence type="ECO:0000256" key="6">
    <source>
        <dbReference type="ARBA" id="ARBA00022833"/>
    </source>
</evidence>
<evidence type="ECO:0000256" key="10">
    <source>
        <dbReference type="ARBA" id="ARBA00023329"/>
    </source>
</evidence>
<dbReference type="AlphaFoldDB" id="A0A815K9J2"/>
<name>A0A815K9J2_9BILA</name>
<dbReference type="EMBL" id="CAJOBC010082343">
    <property type="protein sequence ID" value="CAF4284683.1"/>
    <property type="molecule type" value="Genomic_DNA"/>
</dbReference>
<evidence type="ECO:0000256" key="7">
    <source>
        <dbReference type="ARBA" id="ARBA00022989"/>
    </source>
</evidence>
<evidence type="ECO:0000313" key="12">
    <source>
        <dbReference type="EMBL" id="CAF1390033.1"/>
    </source>
</evidence>
<dbReference type="InterPro" id="IPR026765">
    <property type="entry name" value="Tmem163"/>
</dbReference>
<dbReference type="Proteomes" id="UP000681722">
    <property type="component" value="Unassembled WGS sequence"/>
</dbReference>
<evidence type="ECO:0000313" key="13">
    <source>
        <dbReference type="EMBL" id="CAF4284683.1"/>
    </source>
</evidence>
<keyword evidence="6" id="KW-0862">Zinc</keyword>
<comment type="caution">
    <text evidence="12">The sequence shown here is derived from an EMBL/GenBank/DDBJ whole genome shotgun (WGS) entry which is preliminary data.</text>
</comment>
<evidence type="ECO:0000256" key="3">
    <source>
        <dbReference type="ARBA" id="ARBA00008731"/>
    </source>
</evidence>
<evidence type="ECO:0000256" key="5">
    <source>
        <dbReference type="ARBA" id="ARBA00022753"/>
    </source>
</evidence>
<keyword evidence="5" id="KW-0967">Endosome</keyword>
<reference evidence="12" key="1">
    <citation type="submission" date="2021-02" db="EMBL/GenBank/DDBJ databases">
        <authorList>
            <person name="Nowell W R."/>
        </authorList>
    </citation>
    <scope>NUCLEOTIDE SEQUENCE</scope>
</reference>
<dbReference type="PANTHER" id="PTHR31937">
    <property type="entry name" value="TRANSMEMBRANE PROTEIN 163"/>
    <property type="match status" value="1"/>
</dbReference>
<keyword evidence="4 11" id="KW-0812">Transmembrane</keyword>